<gene>
    <name evidence="1" type="ORF">XSR1_280034</name>
</gene>
<reference evidence="1" key="1">
    <citation type="submission" date="2013-11" db="EMBL/GenBank/DDBJ databases">
        <title>Draft genome sequence and annotation of the entomopathogenic bacteria, Xenorhabdus cabanillasi strain JM26 and Xenorhabdus szentirmai strain DSM 16338.</title>
        <authorList>
            <person name="Gualtieri M."/>
            <person name="Ogier J.C."/>
            <person name="Pages S."/>
            <person name="Givaudan A."/>
            <person name="Gaudriault S."/>
        </authorList>
    </citation>
    <scope>NUCLEOTIDE SEQUENCE [LARGE SCALE GENOMIC DNA]</scope>
    <source>
        <strain evidence="1">DSM 16338</strain>
    </source>
</reference>
<accession>W1IX28</accession>
<dbReference type="STRING" id="1427518.XSR1_280034"/>
<dbReference type="AlphaFoldDB" id="W1IX28"/>
<organism evidence="1 2">
    <name type="scientific">Xenorhabdus szentirmaii DSM 16338</name>
    <dbReference type="NCBI Taxonomy" id="1427518"/>
    <lineage>
        <taxon>Bacteria</taxon>
        <taxon>Pseudomonadati</taxon>
        <taxon>Pseudomonadota</taxon>
        <taxon>Gammaproteobacteria</taxon>
        <taxon>Enterobacterales</taxon>
        <taxon>Morganellaceae</taxon>
        <taxon>Xenorhabdus</taxon>
    </lineage>
</organism>
<name>W1IX28_9GAMM</name>
<sequence length="47" mass="5290">MVMVKLNTIHNIAILCFRLGATPEYDVALILNTIGIDDDRIQRCVCN</sequence>
<dbReference type="EMBL" id="CBXF010000086">
    <property type="protein sequence ID" value="CDL83052.1"/>
    <property type="molecule type" value="Genomic_DNA"/>
</dbReference>
<comment type="caution">
    <text evidence="1">The sequence shown here is derived from an EMBL/GenBank/DDBJ whole genome shotgun (WGS) entry which is preliminary data.</text>
</comment>
<keyword evidence="2" id="KW-1185">Reference proteome</keyword>
<evidence type="ECO:0000313" key="1">
    <source>
        <dbReference type="EMBL" id="CDL83052.1"/>
    </source>
</evidence>
<proteinExistence type="predicted"/>
<protein>
    <submittedName>
        <fullName evidence="1">Uncharacterized protein</fullName>
    </submittedName>
</protein>
<dbReference type="Proteomes" id="UP000019202">
    <property type="component" value="Unassembled WGS sequence"/>
</dbReference>
<evidence type="ECO:0000313" key="2">
    <source>
        <dbReference type="Proteomes" id="UP000019202"/>
    </source>
</evidence>